<dbReference type="Pfam" id="PF00583">
    <property type="entry name" value="Acetyltransf_1"/>
    <property type="match status" value="1"/>
</dbReference>
<dbReference type="AlphaFoldDB" id="A0AAD9S3M8"/>
<protein>
    <recommendedName>
        <fullName evidence="2">N-acetyltransferase domain-containing protein</fullName>
    </recommendedName>
</protein>
<evidence type="ECO:0000256" key="1">
    <source>
        <dbReference type="SAM" id="MobiDB-lite"/>
    </source>
</evidence>
<feature type="region of interest" description="Disordered" evidence="1">
    <location>
        <begin position="79"/>
        <end position="101"/>
    </location>
</feature>
<accession>A0AAD9S3M8</accession>
<dbReference type="GO" id="GO:0016747">
    <property type="term" value="F:acyltransferase activity, transferring groups other than amino-acyl groups"/>
    <property type="evidence" value="ECO:0007669"/>
    <property type="project" value="InterPro"/>
</dbReference>
<dbReference type="Gene3D" id="3.40.50.720">
    <property type="entry name" value="NAD(P)-binding Rossmann-like Domain"/>
    <property type="match status" value="1"/>
</dbReference>
<dbReference type="Gene3D" id="3.40.630.30">
    <property type="match status" value="1"/>
</dbReference>
<dbReference type="CDD" id="cd05374">
    <property type="entry name" value="17beta-HSD-like_SDR_c"/>
    <property type="match status" value="1"/>
</dbReference>
<keyword evidence="4" id="KW-1185">Reference proteome</keyword>
<dbReference type="SUPFAM" id="SSF51735">
    <property type="entry name" value="NAD(P)-binding Rossmann-fold domains"/>
    <property type="match status" value="1"/>
</dbReference>
<evidence type="ECO:0000313" key="4">
    <source>
        <dbReference type="Proteomes" id="UP001265746"/>
    </source>
</evidence>
<dbReference type="Pfam" id="PF00106">
    <property type="entry name" value="adh_short"/>
    <property type="match status" value="1"/>
</dbReference>
<dbReference type="InterPro" id="IPR051911">
    <property type="entry name" value="SDR_oxidoreductase"/>
</dbReference>
<feature type="compositionally biased region" description="Polar residues" evidence="1">
    <location>
        <begin position="79"/>
        <end position="88"/>
    </location>
</feature>
<gene>
    <name evidence="3" type="ORF">N8I77_011826</name>
</gene>
<dbReference type="PRINTS" id="PR00080">
    <property type="entry name" value="SDRFAMILY"/>
</dbReference>
<proteinExistence type="predicted"/>
<dbReference type="InterPro" id="IPR000182">
    <property type="entry name" value="GNAT_dom"/>
</dbReference>
<name>A0AAD9S3M8_PHOAM</name>
<dbReference type="InterPro" id="IPR036291">
    <property type="entry name" value="NAD(P)-bd_dom_sf"/>
</dbReference>
<comment type="caution">
    <text evidence="3">The sequence shown here is derived from an EMBL/GenBank/DDBJ whole genome shotgun (WGS) entry which is preliminary data.</text>
</comment>
<dbReference type="EMBL" id="JAUJFL010000008">
    <property type="protein sequence ID" value="KAK2598406.1"/>
    <property type="molecule type" value="Genomic_DNA"/>
</dbReference>
<dbReference type="PANTHER" id="PTHR43976">
    <property type="entry name" value="SHORT CHAIN DEHYDROGENASE"/>
    <property type="match status" value="1"/>
</dbReference>
<dbReference type="SUPFAM" id="SSF55729">
    <property type="entry name" value="Acyl-CoA N-acyltransferases (Nat)"/>
    <property type="match status" value="1"/>
</dbReference>
<feature type="domain" description="N-acetyltransferase" evidence="2">
    <location>
        <begin position="46"/>
        <end position="204"/>
    </location>
</feature>
<dbReference type="InterPro" id="IPR016181">
    <property type="entry name" value="Acyl_CoA_acyltransferase"/>
</dbReference>
<evidence type="ECO:0000313" key="3">
    <source>
        <dbReference type="EMBL" id="KAK2598406.1"/>
    </source>
</evidence>
<dbReference type="Proteomes" id="UP001265746">
    <property type="component" value="Unassembled WGS sequence"/>
</dbReference>
<dbReference type="InterPro" id="IPR002347">
    <property type="entry name" value="SDR_fam"/>
</dbReference>
<dbReference type="CDD" id="cd04301">
    <property type="entry name" value="NAT_SF"/>
    <property type="match status" value="1"/>
</dbReference>
<evidence type="ECO:0000259" key="2">
    <source>
        <dbReference type="PROSITE" id="PS51186"/>
    </source>
</evidence>
<sequence length="510" mass="56511">MTSNLANAFASERLVYTAIDDTDEIKTWFHERFESDPVGRSTADSSLLRPQTRARSDEILADIRKSFLGVLICLPPTTTETTDSQPNVSAEAAPSVPKPTPIGVLHLDDESDSMYRHHHRLAVMSVSVIAEYRDKGYGAEAINWALDWAFTRANLHAVSLGCLDFNERGKHLYEKLGFVPEGRFRKCHWHERKWWDVVLYSMLEEEWLELRGKGSSSEFTTPARPLTWLITGCSSGFGLAIARHAQANGHRVIATSRNPAKTPELVQEIETNGGKWVQLDLDDPSNGKVIDELEAEGTPVDVLVNNAGVALLQAVEHITEDEVRAQFDTVFFGPYRLTRAALPYMRKRRFGIIVNISTGASLEGRESMGIYSASKAAFDGLTKVLAKEVAEFNIRTLTVYLGGFNTQFSSSAVSSGRETLSDDYDGTVVSKTLQFMHGGKYVADGDTLKGAKAVYEVVTGEGVGAGKEAELNLPLGREMEARVKLVRDRMDHCWDVFGDVASNVYIEEEH</sequence>
<dbReference type="PROSITE" id="PS51186">
    <property type="entry name" value="GNAT"/>
    <property type="match status" value="1"/>
</dbReference>
<dbReference type="PRINTS" id="PR00081">
    <property type="entry name" value="GDHRDH"/>
</dbReference>
<dbReference type="PANTHER" id="PTHR43976:SF6">
    <property type="entry name" value="OXIDOREDUCTASE, PUTATIVE (AFU_ORTHOLOGUE AFUA_1G13950)-RELATED"/>
    <property type="match status" value="1"/>
</dbReference>
<reference evidence="3" key="1">
    <citation type="submission" date="2023-06" db="EMBL/GenBank/DDBJ databases">
        <authorList>
            <person name="Noh H."/>
        </authorList>
    </citation>
    <scope>NUCLEOTIDE SEQUENCE</scope>
    <source>
        <strain evidence="3">DUCC20226</strain>
    </source>
</reference>
<organism evidence="3 4">
    <name type="scientific">Phomopsis amygdali</name>
    <name type="common">Fusicoccum amygdali</name>
    <dbReference type="NCBI Taxonomy" id="1214568"/>
    <lineage>
        <taxon>Eukaryota</taxon>
        <taxon>Fungi</taxon>
        <taxon>Dikarya</taxon>
        <taxon>Ascomycota</taxon>
        <taxon>Pezizomycotina</taxon>
        <taxon>Sordariomycetes</taxon>
        <taxon>Sordariomycetidae</taxon>
        <taxon>Diaporthales</taxon>
        <taxon>Diaporthaceae</taxon>
        <taxon>Diaporthe</taxon>
    </lineage>
</organism>